<dbReference type="SMART" id="SM00387">
    <property type="entry name" value="HATPase_c"/>
    <property type="match status" value="1"/>
</dbReference>
<dbReference type="PROSITE" id="PS50112">
    <property type="entry name" value="PAS"/>
    <property type="match status" value="1"/>
</dbReference>
<dbReference type="EC" id="2.7.13.3" evidence="2"/>
<comment type="caution">
    <text evidence="12">The sequence shown here is derived from an EMBL/GenBank/DDBJ whole genome shotgun (WGS) entry which is preliminary data.</text>
</comment>
<dbReference type="Gene3D" id="1.10.287.130">
    <property type="match status" value="1"/>
</dbReference>
<dbReference type="PROSITE" id="PS50113">
    <property type="entry name" value="PAC"/>
    <property type="match status" value="1"/>
</dbReference>
<evidence type="ECO:0000259" key="11">
    <source>
        <dbReference type="PROSITE" id="PS50113"/>
    </source>
</evidence>
<evidence type="ECO:0000256" key="6">
    <source>
        <dbReference type="PROSITE-ProRule" id="PRU00169"/>
    </source>
</evidence>
<keyword evidence="5 12" id="KW-0418">Kinase</keyword>
<dbReference type="GO" id="GO:0000155">
    <property type="term" value="F:phosphorelay sensor kinase activity"/>
    <property type="evidence" value="ECO:0007669"/>
    <property type="project" value="InterPro"/>
</dbReference>
<dbReference type="InterPro" id="IPR011006">
    <property type="entry name" value="CheY-like_superfamily"/>
</dbReference>
<dbReference type="GO" id="GO:0006355">
    <property type="term" value="P:regulation of DNA-templated transcription"/>
    <property type="evidence" value="ECO:0007669"/>
    <property type="project" value="InterPro"/>
</dbReference>
<evidence type="ECO:0000259" key="8">
    <source>
        <dbReference type="PROSITE" id="PS50109"/>
    </source>
</evidence>
<dbReference type="Pfam" id="PF00072">
    <property type="entry name" value="Response_reg"/>
    <property type="match status" value="1"/>
</dbReference>
<evidence type="ECO:0000313" key="13">
    <source>
        <dbReference type="Proteomes" id="UP001153069"/>
    </source>
</evidence>
<dbReference type="SMART" id="SM00388">
    <property type="entry name" value="HisKA"/>
    <property type="match status" value="1"/>
</dbReference>
<feature type="domain" description="PAS" evidence="10">
    <location>
        <begin position="156"/>
        <end position="198"/>
    </location>
</feature>
<dbReference type="Gene3D" id="3.40.50.2300">
    <property type="match status" value="1"/>
</dbReference>
<gene>
    <name evidence="12" type="ORF">SEMRO_258_G101070.1</name>
</gene>
<dbReference type="SMART" id="SM00091">
    <property type="entry name" value="PAS"/>
    <property type="match status" value="2"/>
</dbReference>
<dbReference type="Pfam" id="PF02518">
    <property type="entry name" value="HATPase_c"/>
    <property type="match status" value="1"/>
</dbReference>
<evidence type="ECO:0000259" key="9">
    <source>
        <dbReference type="PROSITE" id="PS50110"/>
    </source>
</evidence>
<dbReference type="InterPro" id="IPR013767">
    <property type="entry name" value="PAS_fold"/>
</dbReference>
<dbReference type="Gene3D" id="3.30.450.20">
    <property type="entry name" value="PAS domain"/>
    <property type="match status" value="2"/>
</dbReference>
<feature type="modified residue" description="4-aspartylphosphate" evidence="6">
    <location>
        <position position="834"/>
    </location>
</feature>
<dbReference type="Pfam" id="PF13426">
    <property type="entry name" value="PAS_9"/>
    <property type="match status" value="1"/>
</dbReference>
<sequence length="978" mass="108316">MVKFELEVSFSSLVCVRAGDEKSAALLGVKPGCHLSSLLVDDQELRELQSHVKQLELDARDDKDAFSTFQLVFRAPGLPVQQTPTSTTSIDRSPIQGVFRSPIRAIHLSNEQELSCFVHIQVAPASSSDSSFILTAVEYSRKHRENLLRQEFGSWLLEDHIEQAVIATDPLGTVVFWNRFASELYQYAQNEAMGQNIMGLTPSDMTQEQGMEIFTKLQKGEHWKGFFGVKRKDKSSFMAHVTDTPVLGADGQLKFIVGVSADYTQMHDLMEELRRLNTDLEQEVQVRTTALLDRERSLRMVGAAVQQSDTGVIIANEDFKMVWSNEAALNLLQLSPDKLQGLGLPWKLPLDFLSAQGASTMDLDDDDDDSETGQENVDMEASQADVQDFFQNAGSTGSQTSMHAFAKAKPGTICHSDGRDRLFVSISVQAMTDCKNRMIVIRDLTAEREANQAHRRADKEAAASRTKTEMMQMLSHEFRTPLQGIMGVVSTTLLDLEEDTELYECLSTIAASSRLLLTLINNVLDLGKMDAKKMQTIELSPIPLGQSIQDSMTFCEPFAKMNECQLTVKYNGVGNSMMWANKLRLEQVLINLVSNAIKYSGAGKNVEIYVRQLSAQTAMAEALGSGASDLKMCPREEIEPSLAQGGDVAVVTVRDQGRGIPEEEMGKLFGEFNQLSISKDKDSNRNNRKRKAHAIGQSSGSGLGLCLVLKFVTLMKGHIWVTNGESCGAEFHFCFPLADSPPTVPSFEEDAIVNLNSIATGRPVPRPVKVPDQSNGQIRVMLLDDSMINLKVLKRMLGRLGVPHVQTFTDATKALSWFRRTKDASNLPQLIMSDLEMPAMSGFDFVLRLKDLPVYQKTRPIVVACSADWTAETEQRCLGEGFDGFMRKPIVLTALRDFLATQTSHEPPLQEEKPRRGLSVIASDFGCIQTNMVDKSIGDSDESSKKISFLQKPHLIEPDDPAMDQKLGFPDLTCNPSA</sequence>
<evidence type="ECO:0000256" key="1">
    <source>
        <dbReference type="ARBA" id="ARBA00000085"/>
    </source>
</evidence>
<dbReference type="PANTHER" id="PTHR43047:SF72">
    <property type="entry name" value="OSMOSENSING HISTIDINE PROTEIN KINASE SLN1"/>
    <property type="match status" value="1"/>
</dbReference>
<dbReference type="AlphaFoldDB" id="A0A9N8HDG0"/>
<feature type="domain" description="Response regulatory" evidence="9">
    <location>
        <begin position="779"/>
        <end position="903"/>
    </location>
</feature>
<reference evidence="12" key="1">
    <citation type="submission" date="2020-06" db="EMBL/GenBank/DDBJ databases">
        <authorList>
            <consortium name="Plant Systems Biology data submission"/>
        </authorList>
    </citation>
    <scope>NUCLEOTIDE SEQUENCE</scope>
    <source>
        <strain evidence="12">D6</strain>
    </source>
</reference>
<dbReference type="SUPFAM" id="SSF55874">
    <property type="entry name" value="ATPase domain of HSP90 chaperone/DNA topoisomerase II/histidine kinase"/>
    <property type="match status" value="1"/>
</dbReference>
<keyword evidence="13" id="KW-1185">Reference proteome</keyword>
<dbReference type="InterPro" id="IPR001789">
    <property type="entry name" value="Sig_transdc_resp-reg_receiver"/>
</dbReference>
<dbReference type="PROSITE" id="PS50109">
    <property type="entry name" value="HIS_KIN"/>
    <property type="match status" value="1"/>
</dbReference>
<dbReference type="EMBL" id="CAICTM010000257">
    <property type="protein sequence ID" value="CAB9506203.1"/>
    <property type="molecule type" value="Genomic_DNA"/>
</dbReference>
<keyword evidence="4" id="KW-0808">Transferase</keyword>
<dbReference type="NCBIfam" id="TIGR00229">
    <property type="entry name" value="sensory_box"/>
    <property type="match status" value="1"/>
</dbReference>
<protein>
    <recommendedName>
        <fullName evidence="2">histidine kinase</fullName>
        <ecNumber evidence="2">2.7.13.3</ecNumber>
    </recommendedName>
</protein>
<proteinExistence type="predicted"/>
<dbReference type="OrthoDB" id="48749at2759"/>
<dbReference type="CDD" id="cd00082">
    <property type="entry name" value="HisKA"/>
    <property type="match status" value="1"/>
</dbReference>
<evidence type="ECO:0000256" key="2">
    <source>
        <dbReference type="ARBA" id="ARBA00012438"/>
    </source>
</evidence>
<dbReference type="Pfam" id="PF00989">
    <property type="entry name" value="PAS"/>
    <property type="match status" value="1"/>
</dbReference>
<feature type="domain" description="PAC" evidence="11">
    <location>
        <begin position="223"/>
        <end position="275"/>
    </location>
</feature>
<evidence type="ECO:0000256" key="7">
    <source>
        <dbReference type="SAM" id="MobiDB-lite"/>
    </source>
</evidence>
<comment type="catalytic activity">
    <reaction evidence="1">
        <text>ATP + protein L-histidine = ADP + protein N-phospho-L-histidine.</text>
        <dbReference type="EC" id="2.7.13.3"/>
    </reaction>
</comment>
<dbReference type="InterPro" id="IPR005467">
    <property type="entry name" value="His_kinase_dom"/>
</dbReference>
<dbReference type="InterPro" id="IPR004358">
    <property type="entry name" value="Sig_transdc_His_kin-like_C"/>
</dbReference>
<dbReference type="SUPFAM" id="SSF55785">
    <property type="entry name" value="PYP-like sensor domain (PAS domain)"/>
    <property type="match status" value="1"/>
</dbReference>
<feature type="region of interest" description="Disordered" evidence="7">
    <location>
        <begin position="954"/>
        <end position="978"/>
    </location>
</feature>
<dbReference type="Proteomes" id="UP001153069">
    <property type="component" value="Unassembled WGS sequence"/>
</dbReference>
<feature type="region of interest" description="Disordered" evidence="7">
    <location>
        <begin position="679"/>
        <end position="698"/>
    </location>
</feature>
<evidence type="ECO:0000313" key="12">
    <source>
        <dbReference type="EMBL" id="CAB9506203.1"/>
    </source>
</evidence>
<keyword evidence="3 6" id="KW-0597">Phosphoprotein</keyword>
<dbReference type="InterPro" id="IPR003594">
    <property type="entry name" value="HATPase_dom"/>
</dbReference>
<name>A0A9N8HDG0_9STRA</name>
<feature type="domain" description="Histidine kinase" evidence="8">
    <location>
        <begin position="473"/>
        <end position="739"/>
    </location>
</feature>
<dbReference type="CDD" id="cd17546">
    <property type="entry name" value="REC_hyHK_CKI1_RcsC-like"/>
    <property type="match status" value="1"/>
</dbReference>
<dbReference type="GO" id="GO:0009927">
    <property type="term" value="F:histidine phosphotransfer kinase activity"/>
    <property type="evidence" value="ECO:0007669"/>
    <property type="project" value="TreeGrafter"/>
</dbReference>
<evidence type="ECO:0000256" key="4">
    <source>
        <dbReference type="ARBA" id="ARBA00022679"/>
    </source>
</evidence>
<dbReference type="SUPFAM" id="SSF47384">
    <property type="entry name" value="Homodimeric domain of signal transducing histidine kinase"/>
    <property type="match status" value="1"/>
</dbReference>
<dbReference type="InterPro" id="IPR000014">
    <property type="entry name" value="PAS"/>
</dbReference>
<organism evidence="12 13">
    <name type="scientific">Seminavis robusta</name>
    <dbReference type="NCBI Taxonomy" id="568900"/>
    <lineage>
        <taxon>Eukaryota</taxon>
        <taxon>Sar</taxon>
        <taxon>Stramenopiles</taxon>
        <taxon>Ochrophyta</taxon>
        <taxon>Bacillariophyta</taxon>
        <taxon>Bacillariophyceae</taxon>
        <taxon>Bacillariophycidae</taxon>
        <taxon>Naviculales</taxon>
        <taxon>Naviculaceae</taxon>
        <taxon>Seminavis</taxon>
    </lineage>
</organism>
<dbReference type="Gene3D" id="3.30.565.10">
    <property type="entry name" value="Histidine kinase-like ATPase, C-terminal domain"/>
    <property type="match status" value="1"/>
</dbReference>
<dbReference type="InterPro" id="IPR003661">
    <property type="entry name" value="HisK_dim/P_dom"/>
</dbReference>
<dbReference type="PROSITE" id="PS50110">
    <property type="entry name" value="RESPONSE_REGULATORY"/>
    <property type="match status" value="1"/>
</dbReference>
<evidence type="ECO:0000256" key="5">
    <source>
        <dbReference type="ARBA" id="ARBA00022777"/>
    </source>
</evidence>
<dbReference type="SUPFAM" id="SSF52172">
    <property type="entry name" value="CheY-like"/>
    <property type="match status" value="1"/>
</dbReference>
<dbReference type="InterPro" id="IPR035965">
    <property type="entry name" value="PAS-like_dom_sf"/>
</dbReference>
<dbReference type="PANTHER" id="PTHR43047">
    <property type="entry name" value="TWO-COMPONENT HISTIDINE PROTEIN KINASE"/>
    <property type="match status" value="1"/>
</dbReference>
<dbReference type="InterPro" id="IPR036890">
    <property type="entry name" value="HATPase_C_sf"/>
</dbReference>
<evidence type="ECO:0000259" key="10">
    <source>
        <dbReference type="PROSITE" id="PS50112"/>
    </source>
</evidence>
<dbReference type="InterPro" id="IPR000700">
    <property type="entry name" value="PAS-assoc_C"/>
</dbReference>
<dbReference type="PRINTS" id="PR00344">
    <property type="entry name" value="BCTRLSENSOR"/>
</dbReference>
<evidence type="ECO:0000256" key="3">
    <source>
        <dbReference type="ARBA" id="ARBA00022553"/>
    </source>
</evidence>
<dbReference type="InterPro" id="IPR036097">
    <property type="entry name" value="HisK_dim/P_sf"/>
</dbReference>
<dbReference type="CDD" id="cd00130">
    <property type="entry name" value="PAS"/>
    <property type="match status" value="2"/>
</dbReference>
<dbReference type="SMART" id="SM00448">
    <property type="entry name" value="REC"/>
    <property type="match status" value="1"/>
</dbReference>
<dbReference type="Pfam" id="PF00512">
    <property type="entry name" value="HisKA"/>
    <property type="match status" value="1"/>
</dbReference>
<accession>A0A9N8HDG0</accession>
<dbReference type="GO" id="GO:0005886">
    <property type="term" value="C:plasma membrane"/>
    <property type="evidence" value="ECO:0007669"/>
    <property type="project" value="TreeGrafter"/>
</dbReference>